<dbReference type="Proteomes" id="UP000499080">
    <property type="component" value="Unassembled WGS sequence"/>
</dbReference>
<evidence type="ECO:0000256" key="1">
    <source>
        <dbReference type="SAM" id="SignalP"/>
    </source>
</evidence>
<keyword evidence="1" id="KW-0732">Signal</keyword>
<protein>
    <submittedName>
        <fullName evidence="2">Uncharacterized protein</fullName>
    </submittedName>
</protein>
<comment type="caution">
    <text evidence="2">The sequence shown here is derived from an EMBL/GenBank/DDBJ whole genome shotgun (WGS) entry which is preliminary data.</text>
</comment>
<feature type="chain" id="PRO_5021329159" evidence="1">
    <location>
        <begin position="25"/>
        <end position="126"/>
    </location>
</feature>
<keyword evidence="3" id="KW-1185">Reference proteome</keyword>
<name>A0A4Y2KD06_ARAVE</name>
<organism evidence="2 3">
    <name type="scientific">Araneus ventricosus</name>
    <name type="common">Orbweaver spider</name>
    <name type="synonym">Epeira ventricosa</name>
    <dbReference type="NCBI Taxonomy" id="182803"/>
    <lineage>
        <taxon>Eukaryota</taxon>
        <taxon>Metazoa</taxon>
        <taxon>Ecdysozoa</taxon>
        <taxon>Arthropoda</taxon>
        <taxon>Chelicerata</taxon>
        <taxon>Arachnida</taxon>
        <taxon>Araneae</taxon>
        <taxon>Araneomorphae</taxon>
        <taxon>Entelegynae</taxon>
        <taxon>Araneoidea</taxon>
        <taxon>Araneidae</taxon>
        <taxon>Araneus</taxon>
    </lineage>
</organism>
<feature type="signal peptide" evidence="1">
    <location>
        <begin position="1"/>
        <end position="24"/>
    </location>
</feature>
<sequence length="126" mass="14092">MRSSFDKLIIFLALSVNAISSVYCQNGAETDSHQSYDLVKSIQKSLDHISASENLKRLSEEDIKLLNGIPNFVLPLPFGRMLRDVLSESESSKCAQDLDYVFAKIFTPGGWSMKSKHVIIIIISIQ</sequence>
<accession>A0A4Y2KD06</accession>
<evidence type="ECO:0000313" key="3">
    <source>
        <dbReference type="Proteomes" id="UP000499080"/>
    </source>
</evidence>
<gene>
    <name evidence="2" type="ORF">AVEN_75440_1</name>
</gene>
<evidence type="ECO:0000313" key="2">
    <source>
        <dbReference type="EMBL" id="GBM99242.1"/>
    </source>
</evidence>
<dbReference type="EMBL" id="BGPR01193989">
    <property type="protein sequence ID" value="GBM99242.1"/>
    <property type="molecule type" value="Genomic_DNA"/>
</dbReference>
<dbReference type="AlphaFoldDB" id="A0A4Y2KD06"/>
<reference evidence="2 3" key="1">
    <citation type="journal article" date="2019" name="Sci. Rep.">
        <title>Orb-weaving spider Araneus ventricosus genome elucidates the spidroin gene catalogue.</title>
        <authorList>
            <person name="Kono N."/>
            <person name="Nakamura H."/>
            <person name="Ohtoshi R."/>
            <person name="Moran D.A.P."/>
            <person name="Shinohara A."/>
            <person name="Yoshida Y."/>
            <person name="Fujiwara M."/>
            <person name="Mori M."/>
            <person name="Tomita M."/>
            <person name="Arakawa K."/>
        </authorList>
    </citation>
    <scope>NUCLEOTIDE SEQUENCE [LARGE SCALE GENOMIC DNA]</scope>
</reference>
<proteinExistence type="predicted"/>